<accession>A0A0E9NTH4</accession>
<dbReference type="CDD" id="cd02440">
    <property type="entry name" value="AdoMet_MTases"/>
    <property type="match status" value="1"/>
</dbReference>
<keyword evidence="4 12" id="KW-0949">S-adenosyl-L-methionine</keyword>
<dbReference type="PROSITE" id="PS51685">
    <property type="entry name" value="SAM_MT_ERG6_SMT"/>
    <property type="match status" value="1"/>
</dbReference>
<dbReference type="EMBL" id="BACD03000082">
    <property type="protein sequence ID" value="GAO52710.1"/>
    <property type="molecule type" value="Genomic_DNA"/>
</dbReference>
<keyword evidence="9 13" id="KW-0753">Steroid metabolism</keyword>
<evidence type="ECO:0000256" key="13">
    <source>
        <dbReference type="RuleBase" id="RU362025"/>
    </source>
</evidence>
<dbReference type="Gene3D" id="3.40.50.150">
    <property type="entry name" value="Vaccinia Virus protein VP39"/>
    <property type="match status" value="1"/>
</dbReference>
<keyword evidence="6 13" id="KW-0756">Sterol biosynthesis</keyword>
<keyword evidence="8 13" id="KW-1207">Sterol metabolism</keyword>
<evidence type="ECO:0000256" key="12">
    <source>
        <dbReference type="PROSITE-ProRule" id="PRU01022"/>
    </source>
</evidence>
<evidence type="ECO:0000256" key="1">
    <source>
        <dbReference type="ARBA" id="ARBA00022516"/>
    </source>
</evidence>
<evidence type="ECO:0000256" key="6">
    <source>
        <dbReference type="ARBA" id="ARBA00023011"/>
    </source>
</evidence>
<keyword evidence="1 13" id="KW-0444">Lipid biosynthesis</keyword>
<comment type="similarity">
    <text evidence="11 12 13">Belongs to the class I-like SAM-binding methyltransferase superfamily. Erg6/SMT family.</text>
</comment>
<gene>
    <name evidence="15" type="ORF">G7K_6781-t1</name>
</gene>
<protein>
    <recommendedName>
        <fullName evidence="13">Sterol 24-C-methyltransferase</fullName>
        <ecNumber evidence="13">2.1.1.-</ecNumber>
    </recommendedName>
    <alternativeName>
        <fullName evidence="13">Delta(24)-sterol C-methyltransferase</fullName>
    </alternativeName>
</protein>
<sequence length="453" mass="49972">MASFVPAESNPTRDAAFSKALHGSDATDKRGFAAILGKDKRATEAEVSNYFDFWDNKTPGVETEQDKKDRLDRYTTLTNAYYNLATDFYEYGWGSSFHFSRYYKGEPFYQAIARHEHYLALKMGLKEGDKVLDVGCGVGGPAREICSFSGANITGLNNNDYQIARATNYSAKRGLSHKLNFVKGDFMNMQFKDETFDAVYAIEATVHAPTLAGVYGEIFRVLKPGGVFGVYEWVMTNDYDASNPEHRQIAYGIELGDGIPQMVKASDAVEALKSVGFEILHDEDLANKGDEIPWYYPIAGELKHVRSLGDLVTVGRMTKVGRSVAHKFVGVLEKVGLAPKGSQKVGDALATAADALVEGGRKNLFTPMQLYICQTGSLTIEAQSCVAGVCRFWLGFVNFALCYIPNCKERLDAVPLNCKLSITVACLHTSYKEPDTAGKFIHCSQRNASQLLF</sequence>
<dbReference type="AlphaFoldDB" id="A0A0E9NTH4"/>
<dbReference type="PANTHER" id="PTHR44068">
    <property type="entry name" value="ZGC:194242"/>
    <property type="match status" value="1"/>
</dbReference>
<comment type="pathway">
    <text evidence="10">Steroid metabolism; ergosterol biosynthesis.</text>
</comment>
<dbReference type="FunFam" id="3.40.50.150:FF:000121">
    <property type="entry name" value="Sterol 24-C-methyltransferase"/>
    <property type="match status" value="1"/>
</dbReference>
<keyword evidence="5 13" id="KW-0752">Steroid biosynthesis</keyword>
<dbReference type="Pfam" id="PF08498">
    <property type="entry name" value="Sterol_MT_C"/>
    <property type="match status" value="1"/>
</dbReference>
<dbReference type="PANTHER" id="PTHR44068:SF1">
    <property type="entry name" value="HYPOTHETICAL LOC100005854"/>
    <property type="match status" value="1"/>
</dbReference>
<evidence type="ECO:0000256" key="2">
    <source>
        <dbReference type="ARBA" id="ARBA00022603"/>
    </source>
</evidence>
<evidence type="ECO:0000256" key="7">
    <source>
        <dbReference type="ARBA" id="ARBA00023098"/>
    </source>
</evidence>
<keyword evidence="3 12" id="KW-0808">Transferase</keyword>
<dbReference type="Proteomes" id="UP000033140">
    <property type="component" value="Unassembled WGS sequence"/>
</dbReference>
<organism evidence="15 16">
    <name type="scientific">Saitoella complicata (strain BCRC 22490 / CBS 7301 / JCM 7358 / NBRC 10748 / NRRL Y-17804)</name>
    <dbReference type="NCBI Taxonomy" id="698492"/>
    <lineage>
        <taxon>Eukaryota</taxon>
        <taxon>Fungi</taxon>
        <taxon>Dikarya</taxon>
        <taxon>Ascomycota</taxon>
        <taxon>Taphrinomycotina</taxon>
        <taxon>Taphrinomycotina incertae sedis</taxon>
        <taxon>Saitoella</taxon>
    </lineage>
</organism>
<reference evidence="15 16" key="3">
    <citation type="journal article" date="2015" name="Genome Announc.">
        <title>Draft Genome Sequence of the Archiascomycetous Yeast Saitoella complicata.</title>
        <authorList>
            <person name="Yamauchi K."/>
            <person name="Kondo S."/>
            <person name="Hamamoto M."/>
            <person name="Takahashi Y."/>
            <person name="Ogura Y."/>
            <person name="Hayashi T."/>
            <person name="Nishida H."/>
        </authorList>
    </citation>
    <scope>NUCLEOTIDE SEQUENCE [LARGE SCALE GENOMIC DNA]</scope>
    <source>
        <strain evidence="15 16">NRRL Y-17804</strain>
    </source>
</reference>
<evidence type="ECO:0000256" key="11">
    <source>
        <dbReference type="ARBA" id="ARBA00038188"/>
    </source>
</evidence>
<evidence type="ECO:0000256" key="9">
    <source>
        <dbReference type="ARBA" id="ARBA00023221"/>
    </source>
</evidence>
<evidence type="ECO:0000256" key="5">
    <source>
        <dbReference type="ARBA" id="ARBA00022955"/>
    </source>
</evidence>
<dbReference type="Pfam" id="PF08241">
    <property type="entry name" value="Methyltransf_11"/>
    <property type="match status" value="1"/>
</dbReference>
<dbReference type="STRING" id="698492.A0A0E9NTH4"/>
<evidence type="ECO:0000313" key="15">
    <source>
        <dbReference type="EMBL" id="GAO52710.1"/>
    </source>
</evidence>
<evidence type="ECO:0000256" key="4">
    <source>
        <dbReference type="ARBA" id="ARBA00022691"/>
    </source>
</evidence>
<feature type="domain" description="SAM-dependent methyltransferase Erg6/SMT-type" evidence="14">
    <location>
        <begin position="81"/>
        <end position="376"/>
    </location>
</feature>
<reference evidence="15 16" key="1">
    <citation type="journal article" date="2011" name="J. Gen. Appl. Microbiol.">
        <title>Draft genome sequencing of the enigmatic yeast Saitoella complicata.</title>
        <authorList>
            <person name="Nishida H."/>
            <person name="Hamamoto M."/>
            <person name="Sugiyama J."/>
        </authorList>
    </citation>
    <scope>NUCLEOTIDE SEQUENCE [LARGE SCALE GENOMIC DNA]</scope>
    <source>
        <strain evidence="15 16">NRRL Y-17804</strain>
    </source>
</reference>
<dbReference type="GO" id="GO:0006696">
    <property type="term" value="P:ergosterol biosynthetic process"/>
    <property type="evidence" value="ECO:0007669"/>
    <property type="project" value="TreeGrafter"/>
</dbReference>
<keyword evidence="16" id="KW-1185">Reference proteome</keyword>
<proteinExistence type="inferred from homology"/>
<dbReference type="GO" id="GO:0005783">
    <property type="term" value="C:endoplasmic reticulum"/>
    <property type="evidence" value="ECO:0007669"/>
    <property type="project" value="TreeGrafter"/>
</dbReference>
<keyword evidence="7 13" id="KW-0443">Lipid metabolism</keyword>
<comment type="caution">
    <text evidence="15">The sequence shown here is derived from an EMBL/GenBank/DDBJ whole genome shotgun (WGS) entry which is preliminary data.</text>
</comment>
<keyword evidence="2 12" id="KW-0489">Methyltransferase</keyword>
<evidence type="ECO:0000256" key="3">
    <source>
        <dbReference type="ARBA" id="ARBA00022679"/>
    </source>
</evidence>
<dbReference type="EC" id="2.1.1.-" evidence="13"/>
<dbReference type="InterPro" id="IPR050447">
    <property type="entry name" value="Erg6_SMT_methyltransf"/>
</dbReference>
<dbReference type="InterPro" id="IPR030384">
    <property type="entry name" value="MeTrfase_SMT"/>
</dbReference>
<dbReference type="SUPFAM" id="SSF53335">
    <property type="entry name" value="S-adenosyl-L-methionine-dependent methyltransferases"/>
    <property type="match status" value="1"/>
</dbReference>
<dbReference type="GO" id="GO:0032259">
    <property type="term" value="P:methylation"/>
    <property type="evidence" value="ECO:0007669"/>
    <property type="project" value="UniProtKB-KW"/>
</dbReference>
<evidence type="ECO:0000313" key="16">
    <source>
        <dbReference type="Proteomes" id="UP000033140"/>
    </source>
</evidence>
<evidence type="ECO:0000259" key="14">
    <source>
        <dbReference type="PROSITE" id="PS51685"/>
    </source>
</evidence>
<comment type="function">
    <text evidence="13">Catalyzes the transfer of methyl groups from S-adenosyl-methionine to the C-24 of sterols.</text>
</comment>
<name>A0A0E9NTH4_SAICN</name>
<dbReference type="InterPro" id="IPR013216">
    <property type="entry name" value="Methyltransf_11"/>
</dbReference>
<reference evidence="15 16" key="2">
    <citation type="journal article" date="2014" name="J. Gen. Appl. Microbiol.">
        <title>The early diverging ascomycetous budding yeast Saitoella complicata has three histone deacetylases belonging to the Clr6, Hos2, and Rpd3 lineages.</title>
        <authorList>
            <person name="Nishida H."/>
            <person name="Matsumoto T."/>
            <person name="Kondo S."/>
            <person name="Hamamoto M."/>
            <person name="Yoshikawa H."/>
        </authorList>
    </citation>
    <scope>NUCLEOTIDE SEQUENCE [LARGE SCALE GENOMIC DNA]</scope>
    <source>
        <strain evidence="15 16">NRRL Y-17804</strain>
    </source>
</reference>
<dbReference type="InterPro" id="IPR029063">
    <property type="entry name" value="SAM-dependent_MTases_sf"/>
</dbReference>
<dbReference type="InterPro" id="IPR013705">
    <property type="entry name" value="Sterol_MeTrfase_C"/>
</dbReference>
<dbReference type="GO" id="GO:0003838">
    <property type="term" value="F:sterol 24-C-methyltransferase activity"/>
    <property type="evidence" value="ECO:0007669"/>
    <property type="project" value="TreeGrafter"/>
</dbReference>
<evidence type="ECO:0000256" key="10">
    <source>
        <dbReference type="ARBA" id="ARBA00029435"/>
    </source>
</evidence>
<evidence type="ECO:0000256" key="8">
    <source>
        <dbReference type="ARBA" id="ARBA00023166"/>
    </source>
</evidence>
<dbReference type="OMA" id="AFNKAMH"/>